<dbReference type="InterPro" id="IPR027417">
    <property type="entry name" value="P-loop_NTPase"/>
</dbReference>
<dbReference type="OrthoDB" id="9803641at2"/>
<dbReference type="PANTHER" id="PTHR11638:SF18">
    <property type="entry name" value="HEAT SHOCK PROTEIN 104"/>
    <property type="match status" value="1"/>
</dbReference>
<dbReference type="Proteomes" id="UP000267246">
    <property type="component" value="Unassembled WGS sequence"/>
</dbReference>
<proteinExistence type="inferred from homology"/>
<evidence type="ECO:0000256" key="5">
    <source>
        <dbReference type="ARBA" id="ARBA00022840"/>
    </source>
</evidence>
<dbReference type="RefSeq" id="WP_121940652.1">
    <property type="nucleotide sequence ID" value="NZ_CP137846.1"/>
</dbReference>
<keyword evidence="14" id="KW-1185">Reference proteome</keyword>
<dbReference type="SMART" id="SM01086">
    <property type="entry name" value="ClpB_D2-small"/>
    <property type="match status" value="1"/>
</dbReference>
<dbReference type="InterPro" id="IPR019489">
    <property type="entry name" value="Clp_ATPase_C"/>
</dbReference>
<dbReference type="InterPro" id="IPR050130">
    <property type="entry name" value="ClpA_ClpB"/>
</dbReference>
<evidence type="ECO:0000256" key="6">
    <source>
        <dbReference type="ARBA" id="ARBA00023054"/>
    </source>
</evidence>
<evidence type="ECO:0000256" key="8">
    <source>
        <dbReference type="ARBA" id="ARBA00026057"/>
    </source>
</evidence>
<keyword evidence="13" id="KW-0645">Protease</keyword>
<dbReference type="GO" id="GO:0005737">
    <property type="term" value="C:cytoplasm"/>
    <property type="evidence" value="ECO:0007669"/>
    <property type="project" value="UniProtKB-SubCell"/>
</dbReference>
<keyword evidence="13" id="KW-0378">Hydrolase</keyword>
<dbReference type="GO" id="GO:0006508">
    <property type="term" value="P:proteolysis"/>
    <property type="evidence" value="ECO:0007669"/>
    <property type="project" value="UniProtKB-KW"/>
</dbReference>
<evidence type="ECO:0000313" key="13">
    <source>
        <dbReference type="EMBL" id="RMA79114.1"/>
    </source>
</evidence>
<dbReference type="FunFam" id="3.40.50.300:FF:000025">
    <property type="entry name" value="ATP-dependent Clp protease subunit"/>
    <property type="match status" value="1"/>
</dbReference>
<feature type="domain" description="Clp ATPase C-terminal" evidence="12">
    <location>
        <begin position="619"/>
        <end position="709"/>
    </location>
</feature>
<gene>
    <name evidence="13" type="ORF">JN00_0166</name>
</gene>
<evidence type="ECO:0000256" key="9">
    <source>
        <dbReference type="RuleBase" id="RU004432"/>
    </source>
</evidence>
<dbReference type="Pfam" id="PF00004">
    <property type="entry name" value="AAA"/>
    <property type="match status" value="1"/>
</dbReference>
<dbReference type="GO" id="GO:0034605">
    <property type="term" value="P:cellular response to heat"/>
    <property type="evidence" value="ECO:0007669"/>
    <property type="project" value="TreeGrafter"/>
</dbReference>
<dbReference type="SUPFAM" id="SSF52540">
    <property type="entry name" value="P-loop containing nucleoside triphosphate hydrolases"/>
    <property type="match status" value="2"/>
</dbReference>
<accession>A0A3M0A400</accession>
<keyword evidence="5 9" id="KW-0067">ATP-binding</keyword>
<feature type="domain" description="AAA+ ATPase" evidence="11">
    <location>
        <begin position="456"/>
        <end position="620"/>
    </location>
</feature>
<dbReference type="InterPro" id="IPR003959">
    <property type="entry name" value="ATPase_AAA_core"/>
</dbReference>
<dbReference type="CDD" id="cd19499">
    <property type="entry name" value="RecA-like_ClpB_Hsp104-like"/>
    <property type="match status" value="1"/>
</dbReference>
<dbReference type="InterPro" id="IPR001270">
    <property type="entry name" value="ClpA/B"/>
</dbReference>
<evidence type="ECO:0000256" key="10">
    <source>
        <dbReference type="SAM" id="Coils"/>
    </source>
</evidence>
<dbReference type="InterPro" id="IPR028299">
    <property type="entry name" value="ClpA/B_CS2"/>
</dbReference>
<comment type="similarity">
    <text evidence="2 9">Belongs to the ClpA/ClpB family.</text>
</comment>
<sequence length="717" mass="81287">MNATWEPNDSRKAIEKYGKDLTKLAQENKLEPVINRDDEIRTLMRVLSRKMKNNPVLVGEPGVGKTAVVEGLARKIVEGKVPTNLKGKKIIEIDLAAMVAGTQYRGMFEERLKGLIDEVVKSDGEIILFIDEIHNIIGSGAVGENTMDAANILKPMMARGTLHLIGATTLDEYRKHIEKDAAFERRMQKVIVSEPSIEDTVTILRGIKERYETFHKVKIEDEALVAAANLSSRYISDRFLPDKAIDLIDEAASNIRTEMNYLPEPLEKVEQKIAQLEIEKAGLLDSDKKSKTKKDEEKINEINKELVELKKDKKELEERLNSEKADIQKISSLKQEIDDSKAKLALLQSEGKYVEASKIMYVLLPSMQSDLQKLETKLRNSKNRLIKEVVDAEEIANIVSRWTKIPVTKLLESQREKLLNLKETLAKRVKGQDEALEKVSEAIQRAKANINDPNRPIGSFIFLGPTGVGKTEVARSLAEALFDNENHIIRLDMSEYMEKQSGSKMIGSAPGYVGFEEGGQLTEKVRRLPYSIVLFDEIEKAHPDVLNLLLQILDNGQLTDSKGRSVNFRNTIIIMTSNIGSELILDKKANYENLKRLLLTKMKPEFINRIDEIIMFNSLDQKVTKSIVQLEINKLKNRVNKNQSISLEVDQEVIDFIAKEAYDPNFGARPIKRYIQKNIENKLAILIIDNKVKEGDKVFVFLKKDEIVVSDQENDLN</sequence>
<evidence type="ECO:0000256" key="1">
    <source>
        <dbReference type="ARBA" id="ARBA00004496"/>
    </source>
</evidence>
<evidence type="ECO:0000313" key="14">
    <source>
        <dbReference type="Proteomes" id="UP000267246"/>
    </source>
</evidence>
<organism evidence="13 14">
    <name type="scientific">Metamycoplasma subdolum</name>
    <dbReference type="NCBI Taxonomy" id="92407"/>
    <lineage>
        <taxon>Bacteria</taxon>
        <taxon>Bacillati</taxon>
        <taxon>Mycoplasmatota</taxon>
        <taxon>Mycoplasmoidales</taxon>
        <taxon>Metamycoplasmataceae</taxon>
        <taxon>Metamycoplasma</taxon>
    </lineage>
</organism>
<keyword evidence="4 9" id="KW-0547">Nucleotide-binding</keyword>
<evidence type="ECO:0000256" key="4">
    <source>
        <dbReference type="ARBA" id="ARBA00022741"/>
    </source>
</evidence>
<evidence type="ECO:0000256" key="2">
    <source>
        <dbReference type="ARBA" id="ARBA00008675"/>
    </source>
</evidence>
<dbReference type="PROSITE" id="PS00871">
    <property type="entry name" value="CLPAB_2"/>
    <property type="match status" value="1"/>
</dbReference>
<evidence type="ECO:0000259" key="12">
    <source>
        <dbReference type="SMART" id="SM01086"/>
    </source>
</evidence>
<comment type="subcellular location">
    <subcellularLocation>
        <location evidence="1">Cytoplasm</location>
    </subcellularLocation>
</comment>
<keyword evidence="6 10" id="KW-0175">Coiled coil</keyword>
<dbReference type="Pfam" id="PF07724">
    <property type="entry name" value="AAA_2"/>
    <property type="match status" value="1"/>
</dbReference>
<dbReference type="PROSITE" id="PS00870">
    <property type="entry name" value="CLPAB_1"/>
    <property type="match status" value="1"/>
</dbReference>
<comment type="caution">
    <text evidence="13">The sequence shown here is derived from an EMBL/GenBank/DDBJ whole genome shotgun (WGS) entry which is preliminary data.</text>
</comment>
<dbReference type="GO" id="GO:0016887">
    <property type="term" value="F:ATP hydrolysis activity"/>
    <property type="evidence" value="ECO:0007669"/>
    <property type="project" value="InterPro"/>
</dbReference>
<protein>
    <submittedName>
        <fullName evidence="13">ATP-dependent Clp protease ATP-binding subunit ClpB</fullName>
    </submittedName>
</protein>
<feature type="domain" description="AAA+ ATPase" evidence="11">
    <location>
        <begin position="51"/>
        <end position="198"/>
    </location>
</feature>
<dbReference type="Gene3D" id="1.10.8.60">
    <property type="match status" value="1"/>
</dbReference>
<dbReference type="PANTHER" id="PTHR11638">
    <property type="entry name" value="ATP-DEPENDENT CLP PROTEASE"/>
    <property type="match status" value="1"/>
</dbReference>
<evidence type="ECO:0000256" key="3">
    <source>
        <dbReference type="ARBA" id="ARBA00022737"/>
    </source>
</evidence>
<reference evidence="13 14" key="1">
    <citation type="submission" date="2018-10" db="EMBL/GenBank/DDBJ databases">
        <title>Genomic Encyclopedia of Archaeal and Bacterial Type Strains, Phase II (KMG-II): from individual species to whole genera.</title>
        <authorList>
            <person name="Goeker M."/>
        </authorList>
    </citation>
    <scope>NUCLEOTIDE SEQUENCE [LARGE SCALE GENOMIC DNA]</scope>
    <source>
        <strain evidence="13 14">ATCC 29870</strain>
    </source>
</reference>
<dbReference type="InterPro" id="IPR003593">
    <property type="entry name" value="AAA+_ATPase"/>
</dbReference>
<dbReference type="FunFam" id="3.40.50.300:FF:000010">
    <property type="entry name" value="Chaperone clpB 1, putative"/>
    <property type="match status" value="1"/>
</dbReference>
<dbReference type="Pfam" id="PF10431">
    <property type="entry name" value="ClpB_D2-small"/>
    <property type="match status" value="1"/>
</dbReference>
<dbReference type="CDD" id="cd00009">
    <property type="entry name" value="AAA"/>
    <property type="match status" value="1"/>
</dbReference>
<comment type="subunit">
    <text evidence="8">Homohexamer. The oligomerization is ATP-dependent.</text>
</comment>
<dbReference type="PRINTS" id="PR00300">
    <property type="entry name" value="CLPPROTEASEA"/>
</dbReference>
<feature type="coiled-coil region" evidence="10">
    <location>
        <begin position="266"/>
        <end position="384"/>
    </location>
</feature>
<dbReference type="FunFam" id="3.40.50.300:FF:000120">
    <property type="entry name" value="ATP-dependent chaperone ClpB"/>
    <property type="match status" value="1"/>
</dbReference>
<keyword evidence="3" id="KW-0677">Repeat</keyword>
<keyword evidence="7 9" id="KW-0143">Chaperone</keyword>
<dbReference type="GO" id="GO:0005524">
    <property type="term" value="F:ATP binding"/>
    <property type="evidence" value="ECO:0007669"/>
    <property type="project" value="UniProtKB-KW"/>
</dbReference>
<evidence type="ECO:0000259" key="11">
    <source>
        <dbReference type="SMART" id="SM00382"/>
    </source>
</evidence>
<evidence type="ECO:0000256" key="7">
    <source>
        <dbReference type="ARBA" id="ARBA00023186"/>
    </source>
</evidence>
<dbReference type="SMART" id="SM00382">
    <property type="entry name" value="AAA"/>
    <property type="match status" value="2"/>
</dbReference>
<dbReference type="Gene3D" id="3.40.50.300">
    <property type="entry name" value="P-loop containing nucleotide triphosphate hydrolases"/>
    <property type="match status" value="3"/>
</dbReference>
<dbReference type="EMBL" id="REFI01000005">
    <property type="protein sequence ID" value="RMA79114.1"/>
    <property type="molecule type" value="Genomic_DNA"/>
</dbReference>
<dbReference type="GO" id="GO:0008233">
    <property type="term" value="F:peptidase activity"/>
    <property type="evidence" value="ECO:0007669"/>
    <property type="project" value="UniProtKB-KW"/>
</dbReference>
<dbReference type="InterPro" id="IPR041546">
    <property type="entry name" value="ClpA/ClpB_AAA_lid"/>
</dbReference>
<dbReference type="AlphaFoldDB" id="A0A3M0A400"/>
<name>A0A3M0A400_9BACT</name>
<dbReference type="InterPro" id="IPR018368">
    <property type="entry name" value="ClpA/B_CS1"/>
</dbReference>
<dbReference type="Pfam" id="PF17871">
    <property type="entry name" value="AAA_lid_9"/>
    <property type="match status" value="1"/>
</dbReference>